<dbReference type="InterPro" id="IPR025877">
    <property type="entry name" value="MobA-like_NTP_Trfase"/>
</dbReference>
<evidence type="ECO:0000313" key="5">
    <source>
        <dbReference type="EMBL" id="MET4759000.1"/>
    </source>
</evidence>
<keyword evidence="5" id="KW-0418">Kinase</keyword>
<dbReference type="EMBL" id="JBEWTB010000002">
    <property type="protein sequence ID" value="MET4759000.1"/>
    <property type="molecule type" value="Genomic_DNA"/>
</dbReference>
<gene>
    <name evidence="5" type="ORF">V5J35_004192</name>
</gene>
<sequence length="261" mass="29695">MTLCLILAAGTGSRLKPLTDNTPKCLVEFLGKPILQYQLDVIEAVDIDSVAIVTGYRSSQIQMLGYKTFHNNLFDRTNMVESLFTARDYIKDSIGDVVISYGDIVYEKENLNAVLSCDADICVMVDCGWYDLWSIRNENPLDDAETLKLDHDGNILELGKKPKDLSEIEGQYTGLIKLSKNKVKEFISFYDSINRDQKYDQCSFNNMYMTTFLQLLIDSGWLVKAVKVKNGWLEIDTVNDLKLYEAMDEKGVLNNLWCPYG</sequence>
<accession>A0ABV2SML8</accession>
<evidence type="ECO:0000313" key="6">
    <source>
        <dbReference type="Proteomes" id="UP001549366"/>
    </source>
</evidence>
<protein>
    <submittedName>
        <fullName evidence="5">Choline kinase</fullName>
        <ecNumber evidence="5">2.7.7.103</ecNumber>
    </submittedName>
</protein>
<dbReference type="PANTHER" id="PTHR43584">
    <property type="entry name" value="NUCLEOTIDYL TRANSFERASE"/>
    <property type="match status" value="1"/>
</dbReference>
<proteinExistence type="predicted"/>
<evidence type="ECO:0000256" key="2">
    <source>
        <dbReference type="ARBA" id="ARBA00022695"/>
    </source>
</evidence>
<dbReference type="InterPro" id="IPR050065">
    <property type="entry name" value="GlmU-like"/>
</dbReference>
<dbReference type="RefSeq" id="WP_354009035.1">
    <property type="nucleotide sequence ID" value="NZ_JBEWTA010000001.1"/>
</dbReference>
<reference evidence="5 6" key="1">
    <citation type="submission" date="2024-06" db="EMBL/GenBank/DDBJ databases">
        <title>Genomic Encyclopedia of Type Strains, Phase V (KMG-V): Genome sequencing to study the core and pangenomes of soil and plant-associated prokaryotes.</title>
        <authorList>
            <person name="Whitman W."/>
        </authorList>
    </citation>
    <scope>NUCLEOTIDE SEQUENCE [LARGE SCALE GENOMIC DNA]</scope>
    <source>
        <strain evidence="5 6">NE40</strain>
    </source>
</reference>
<keyword evidence="6" id="KW-1185">Reference proteome</keyword>
<dbReference type="GO" id="GO:0016779">
    <property type="term" value="F:nucleotidyltransferase activity"/>
    <property type="evidence" value="ECO:0007669"/>
    <property type="project" value="UniProtKB-KW"/>
</dbReference>
<feature type="domain" description="MobA-like NTP transferase" evidence="4">
    <location>
        <begin position="4"/>
        <end position="126"/>
    </location>
</feature>
<name>A0ABV2SML8_9GAMM</name>
<dbReference type="EC" id="2.7.7.103" evidence="5"/>
<comment type="caution">
    <text evidence="5">The sequence shown here is derived from an EMBL/GenBank/DDBJ whole genome shotgun (WGS) entry which is preliminary data.</text>
</comment>
<evidence type="ECO:0000259" key="4">
    <source>
        <dbReference type="Pfam" id="PF12804"/>
    </source>
</evidence>
<dbReference type="InterPro" id="IPR029044">
    <property type="entry name" value="Nucleotide-diphossugar_trans"/>
</dbReference>
<dbReference type="SUPFAM" id="SSF53448">
    <property type="entry name" value="Nucleotide-diphospho-sugar transferases"/>
    <property type="match status" value="1"/>
</dbReference>
<evidence type="ECO:0000256" key="3">
    <source>
        <dbReference type="ARBA" id="ARBA00022842"/>
    </source>
</evidence>
<organism evidence="5 6">
    <name type="scientific">Endozoicomonas lisbonensis</name>
    <dbReference type="NCBI Taxonomy" id="3120522"/>
    <lineage>
        <taxon>Bacteria</taxon>
        <taxon>Pseudomonadati</taxon>
        <taxon>Pseudomonadota</taxon>
        <taxon>Gammaproteobacteria</taxon>
        <taxon>Oceanospirillales</taxon>
        <taxon>Endozoicomonadaceae</taxon>
        <taxon>Endozoicomonas</taxon>
    </lineage>
</organism>
<dbReference type="CDD" id="cd02523">
    <property type="entry name" value="PC_cytidylyltransferase"/>
    <property type="match status" value="1"/>
</dbReference>
<keyword evidence="2 5" id="KW-0548">Nucleotidyltransferase</keyword>
<keyword evidence="3" id="KW-0460">Magnesium</keyword>
<dbReference type="Proteomes" id="UP001549366">
    <property type="component" value="Unassembled WGS sequence"/>
</dbReference>
<keyword evidence="1 5" id="KW-0808">Transferase</keyword>
<evidence type="ECO:0000256" key="1">
    <source>
        <dbReference type="ARBA" id="ARBA00022679"/>
    </source>
</evidence>
<dbReference type="Pfam" id="PF12804">
    <property type="entry name" value="NTP_transf_3"/>
    <property type="match status" value="1"/>
</dbReference>
<dbReference type="Gene3D" id="3.90.550.10">
    <property type="entry name" value="Spore Coat Polysaccharide Biosynthesis Protein SpsA, Chain A"/>
    <property type="match status" value="1"/>
</dbReference>
<dbReference type="PANTHER" id="PTHR43584:SF8">
    <property type="entry name" value="N-ACETYLMURAMATE ALPHA-1-PHOSPHATE URIDYLYLTRANSFERASE"/>
    <property type="match status" value="1"/>
</dbReference>
<dbReference type="GO" id="GO:0016301">
    <property type="term" value="F:kinase activity"/>
    <property type="evidence" value="ECO:0007669"/>
    <property type="project" value="UniProtKB-KW"/>
</dbReference>